<comment type="domain">
    <text evidence="6">Lacks alpha-helical transmembrane segments, suggesting that it resides in the membrane via beta-sheet conformations similar to those predicted for other outer membrane proteins and porin.</text>
</comment>
<keyword evidence="3 6" id="KW-1000">Mitochondrion outer membrane</keyword>
<comment type="function">
    <text evidence="6">Component of the ERMES/MDM complex, which serves as a molecular tether to connect the endoplasmic reticulum and mitochondria. Components of this complex are involved in the control of mitochondrial shape and protein biogenesis and may function in phospholipid exchange. MDM10 is involved in the late assembly steps of the general translocase of the mitochondrial outer membrane (TOM complex). Functions in the TOM40-specific route of the assembly of outer membrane beta-barrel proteins, including the association of TOM40 with the receptor TOM22 and small TOM proteins. Can associate with the SAM(core) complex as well as the MDM12-MMM1 complex, both involved in late steps of the major beta-barrel assembly pathway, that is responsible for biogenesis of all outer membrane beta-barrel proteins. May act as a switch that shuttles between both complexes and channels precursor proteins into the TOM40-specific pathway. Plays a role in mitochondrial morphology and in the inheritance of mitochondria.</text>
</comment>
<evidence type="ECO:0000256" key="3">
    <source>
        <dbReference type="ARBA" id="ARBA00022787"/>
    </source>
</evidence>
<keyword evidence="8" id="KW-1185">Reference proteome</keyword>
<dbReference type="PANTHER" id="PTHR28035:SF1">
    <property type="entry name" value="MITOCHONDRIAL DISTRIBUTION AND MORPHOLOGY PROTEIN 10"/>
    <property type="match status" value="1"/>
</dbReference>
<keyword evidence="4 6" id="KW-0496">Mitochondrion</keyword>
<dbReference type="Pfam" id="PF12519">
    <property type="entry name" value="MDM10"/>
    <property type="match status" value="2"/>
</dbReference>
<dbReference type="STRING" id="1173061.A0A0J9XKS8"/>
<dbReference type="OrthoDB" id="2103793at2759"/>
<reference evidence="7" key="1">
    <citation type="submission" date="2014-03" db="EMBL/GenBank/DDBJ databases">
        <authorList>
            <person name="Casaregola S."/>
        </authorList>
    </citation>
    <scope>NUCLEOTIDE SEQUENCE [LARGE SCALE GENOMIC DNA]</scope>
    <source>
        <strain evidence="7">CLIB 918</strain>
    </source>
</reference>
<dbReference type="GO" id="GO:0051654">
    <property type="term" value="P:establishment of mitochondrion localization"/>
    <property type="evidence" value="ECO:0007669"/>
    <property type="project" value="TreeGrafter"/>
</dbReference>
<accession>A0A0J9XKS8</accession>
<dbReference type="EMBL" id="CCBN010000028">
    <property type="protein sequence ID" value="CDO58011.1"/>
    <property type="molecule type" value="Genomic_DNA"/>
</dbReference>
<dbReference type="GO" id="GO:0032865">
    <property type="term" value="C:ERMES complex"/>
    <property type="evidence" value="ECO:0007669"/>
    <property type="project" value="UniProtKB-UniRule"/>
</dbReference>
<dbReference type="GO" id="GO:0045040">
    <property type="term" value="P:protein insertion into mitochondrial outer membrane"/>
    <property type="evidence" value="ECO:0007669"/>
    <property type="project" value="UniProtKB-UniRule"/>
</dbReference>
<gene>
    <name evidence="6" type="primary">MDM10</name>
    <name evidence="7" type="ORF">BN980_GECA32s01165g</name>
</gene>
<sequence length="366" mass="40926">MYGYMDHVLRTFYKATEWNDDNVYSHIIETSQNLIDFDLPKGCNITLSSQPTPTSCSSYTLSNNGFLNGSIFYTYCTRELDPIPASKYIPLRQTIASYRILTPLKKLIDPMYWEVWKGGVRVDTKDTLLYGRIYLPQNSVEAMIVRRLLPASQLVIKSVSDTHIKNGGAVTFTLQRNLPSYSNEYIYSTHESLVGFRGVYNFGAQQRIKDPSISSRLTIGGEIYYSILAKSPGLSAALRYTAQSAYTGTPLTMALMCNPLMGHLAAMYSLTAGGHSFGSRIEFNVYSYESDLSVGCELWRSQEKEEETTPIFSTIKASTSLKTRSLNMLWEGRFKDLLVSTGVGLTALPSQTLELSQLGVSIQYSS</sequence>
<keyword evidence="2 6" id="KW-0812">Transmembrane</keyword>
<dbReference type="GO" id="GO:0015914">
    <property type="term" value="P:phospholipid transport"/>
    <property type="evidence" value="ECO:0007669"/>
    <property type="project" value="TreeGrafter"/>
</dbReference>
<evidence type="ECO:0000256" key="6">
    <source>
        <dbReference type="HAMAP-Rule" id="MF_03102"/>
    </source>
</evidence>
<comment type="subcellular location">
    <subcellularLocation>
        <location evidence="6">Mitochondrion outer membrane</location>
        <topology evidence="6">Multi-pass membrane protein</topology>
    </subcellularLocation>
    <text evidence="6">The ERMES/MDM complex localizes to a few discrete foci (around 10 per single cell), that represent mitochondria-endoplasmic reticulum junctions. These foci are often found next to mtDNA nucleoids.</text>
</comment>
<evidence type="ECO:0000256" key="4">
    <source>
        <dbReference type="ARBA" id="ARBA00023128"/>
    </source>
</evidence>
<dbReference type="InterPro" id="IPR027539">
    <property type="entry name" value="Mdm10"/>
</dbReference>
<comment type="similarity">
    <text evidence="6">Belongs to the MDM10 family.</text>
</comment>
<dbReference type="Proteomes" id="UP000242525">
    <property type="component" value="Unassembled WGS sequence"/>
</dbReference>
<protein>
    <recommendedName>
        <fullName evidence="6">Mitochondrial distribution and morphology protein 10</fullName>
    </recommendedName>
    <alternativeName>
        <fullName evidence="6">Mitochondrial inheritance component MDM10</fullName>
    </alternativeName>
</protein>
<dbReference type="GO" id="GO:0070096">
    <property type="term" value="P:mitochondrial outer membrane translocase complex assembly"/>
    <property type="evidence" value="ECO:0007669"/>
    <property type="project" value="UniProtKB-UniRule"/>
</dbReference>
<comment type="subunit">
    <text evidence="6">Component of the ER-mitochondria encounter structure (ERMES) or MDM complex, composed of MMM1, MDM10, MDM12 and MDM34. Associates with the mitochondrial outer membrane sorting assembly machinery SAM(core) complex.</text>
</comment>
<dbReference type="GO" id="GO:1990456">
    <property type="term" value="P:mitochondrion-endoplasmic reticulum membrane tethering"/>
    <property type="evidence" value="ECO:0007669"/>
    <property type="project" value="UniProtKB-UniRule"/>
</dbReference>
<dbReference type="GO" id="GO:0001401">
    <property type="term" value="C:SAM complex"/>
    <property type="evidence" value="ECO:0007669"/>
    <property type="project" value="TreeGrafter"/>
</dbReference>
<organism evidence="7 8">
    <name type="scientific">Geotrichum candidum</name>
    <name type="common">Oospora lactis</name>
    <name type="synonym">Dipodascus geotrichum</name>
    <dbReference type="NCBI Taxonomy" id="1173061"/>
    <lineage>
        <taxon>Eukaryota</taxon>
        <taxon>Fungi</taxon>
        <taxon>Dikarya</taxon>
        <taxon>Ascomycota</taxon>
        <taxon>Saccharomycotina</taxon>
        <taxon>Dipodascomycetes</taxon>
        <taxon>Dipodascales</taxon>
        <taxon>Dipodascaceae</taxon>
        <taxon>Geotrichum</taxon>
    </lineage>
</organism>
<dbReference type="PANTHER" id="PTHR28035">
    <property type="entry name" value="MITOCHONDRIAL DISTRIBUTION AND MORPHOLOGY PROTEIN 10"/>
    <property type="match status" value="1"/>
</dbReference>
<name>A0A0J9XKS8_GEOCN</name>
<keyword evidence="1 6" id="KW-1134">Transmembrane beta strand</keyword>
<evidence type="ECO:0000313" key="8">
    <source>
        <dbReference type="Proteomes" id="UP000242525"/>
    </source>
</evidence>
<evidence type="ECO:0000256" key="2">
    <source>
        <dbReference type="ARBA" id="ARBA00022692"/>
    </source>
</evidence>
<proteinExistence type="inferred from homology"/>
<dbReference type="AlphaFoldDB" id="A0A0J9XKS8"/>
<keyword evidence="5 6" id="KW-0472">Membrane</keyword>
<evidence type="ECO:0000313" key="7">
    <source>
        <dbReference type="EMBL" id="CDO58011.1"/>
    </source>
</evidence>
<evidence type="ECO:0000256" key="5">
    <source>
        <dbReference type="ARBA" id="ARBA00023136"/>
    </source>
</evidence>
<comment type="caution">
    <text evidence="7">The sequence shown here is derived from an EMBL/GenBank/DDBJ whole genome shotgun (WGS) entry which is preliminary data.</text>
</comment>
<evidence type="ECO:0000256" key="1">
    <source>
        <dbReference type="ARBA" id="ARBA00022452"/>
    </source>
</evidence>
<dbReference type="HAMAP" id="MF_03102">
    <property type="entry name" value="Mdm10"/>
    <property type="match status" value="1"/>
</dbReference>